<evidence type="ECO:0000256" key="1">
    <source>
        <dbReference type="SAM" id="Phobius"/>
    </source>
</evidence>
<keyword evidence="3" id="KW-1185">Reference proteome</keyword>
<dbReference type="Proteomes" id="UP000236884">
    <property type="component" value="Chromosome"/>
</dbReference>
<dbReference type="KEGG" id="vgo:GJW-30_1_01394"/>
<evidence type="ECO:0000313" key="2">
    <source>
        <dbReference type="EMBL" id="BAT58867.1"/>
    </source>
</evidence>
<accession>A0A0S3PSL5</accession>
<keyword evidence="1" id="KW-0472">Membrane</keyword>
<protein>
    <submittedName>
        <fullName evidence="2">Uncharacterized protein</fullName>
    </submittedName>
</protein>
<organism evidence="2 3">
    <name type="scientific">Variibacter gotjawalensis</name>
    <dbReference type="NCBI Taxonomy" id="1333996"/>
    <lineage>
        <taxon>Bacteria</taxon>
        <taxon>Pseudomonadati</taxon>
        <taxon>Pseudomonadota</taxon>
        <taxon>Alphaproteobacteria</taxon>
        <taxon>Hyphomicrobiales</taxon>
        <taxon>Nitrobacteraceae</taxon>
        <taxon>Variibacter</taxon>
    </lineage>
</organism>
<evidence type="ECO:0000313" key="3">
    <source>
        <dbReference type="Proteomes" id="UP000236884"/>
    </source>
</evidence>
<dbReference type="RefSeq" id="WP_157746704.1">
    <property type="nucleotide sequence ID" value="NZ_AP014946.1"/>
</dbReference>
<proteinExistence type="predicted"/>
<dbReference type="EMBL" id="AP014946">
    <property type="protein sequence ID" value="BAT58867.1"/>
    <property type="molecule type" value="Genomic_DNA"/>
</dbReference>
<gene>
    <name evidence="2" type="ORF">GJW-30_1_01394</name>
</gene>
<keyword evidence="1" id="KW-0812">Transmembrane</keyword>
<dbReference type="AlphaFoldDB" id="A0A0S3PSL5"/>
<keyword evidence="1" id="KW-1133">Transmembrane helix</keyword>
<sequence length="45" mass="4784">MTRSFLAAYAPLFVSQLIAITAFAIVIAVTLTPFAGRQAVVVTSR</sequence>
<feature type="transmembrane region" description="Helical" evidence="1">
    <location>
        <begin position="12"/>
        <end position="35"/>
    </location>
</feature>
<reference evidence="2 3" key="1">
    <citation type="submission" date="2015-08" db="EMBL/GenBank/DDBJ databases">
        <title>Investigation of the bacterial diversity of lava forest soil.</title>
        <authorList>
            <person name="Lee J.S."/>
        </authorList>
    </citation>
    <scope>NUCLEOTIDE SEQUENCE [LARGE SCALE GENOMIC DNA]</scope>
    <source>
        <strain evidence="2 3">GJW-30</strain>
    </source>
</reference>
<name>A0A0S3PSL5_9BRAD</name>